<dbReference type="FunFam" id="3.40.50.720:FF:000084">
    <property type="entry name" value="Short-chain dehydrogenase reductase"/>
    <property type="match status" value="1"/>
</dbReference>
<reference evidence="3 4" key="1">
    <citation type="submission" date="2018-06" db="EMBL/GenBank/DDBJ databases">
        <title>Streptacidiphilus pinicola sp. nov., isolated from pine grove soil.</title>
        <authorList>
            <person name="Roh S.G."/>
            <person name="Park S."/>
            <person name="Kim M.-K."/>
            <person name="Yun B.-R."/>
            <person name="Park J."/>
            <person name="Kim M.J."/>
            <person name="Kim Y.S."/>
            <person name="Kim S.B."/>
        </authorList>
    </citation>
    <scope>NUCLEOTIDE SEQUENCE [LARGE SCALE GENOMIC DNA]</scope>
    <source>
        <strain evidence="3 4">MMS16-CNU450</strain>
    </source>
</reference>
<dbReference type="Pfam" id="PF13561">
    <property type="entry name" value="adh_short_C2"/>
    <property type="match status" value="1"/>
</dbReference>
<keyword evidence="4" id="KW-1185">Reference proteome</keyword>
<dbReference type="SUPFAM" id="SSF51735">
    <property type="entry name" value="NAD(P)-binding Rossmann-fold domains"/>
    <property type="match status" value="1"/>
</dbReference>
<dbReference type="Proteomes" id="UP000248889">
    <property type="component" value="Unassembled WGS sequence"/>
</dbReference>
<keyword evidence="2" id="KW-0560">Oxidoreductase</keyword>
<comment type="caution">
    <text evidence="3">The sequence shown here is derived from an EMBL/GenBank/DDBJ whole genome shotgun (WGS) entry which is preliminary data.</text>
</comment>
<dbReference type="PRINTS" id="PR00080">
    <property type="entry name" value="SDRFAMILY"/>
</dbReference>
<evidence type="ECO:0000256" key="1">
    <source>
        <dbReference type="ARBA" id="ARBA00006484"/>
    </source>
</evidence>
<dbReference type="PANTHER" id="PTHR42879:SF2">
    <property type="entry name" value="3-OXOACYL-[ACYL-CARRIER-PROTEIN] REDUCTASE FABG"/>
    <property type="match status" value="1"/>
</dbReference>
<dbReference type="InterPro" id="IPR050259">
    <property type="entry name" value="SDR"/>
</dbReference>
<dbReference type="OrthoDB" id="286404at2"/>
<dbReference type="PRINTS" id="PR00081">
    <property type="entry name" value="GDHRDH"/>
</dbReference>
<protein>
    <submittedName>
        <fullName evidence="3">Dehydrogenase</fullName>
    </submittedName>
</protein>
<evidence type="ECO:0000313" key="3">
    <source>
        <dbReference type="EMBL" id="RAG82416.1"/>
    </source>
</evidence>
<dbReference type="PANTHER" id="PTHR42879">
    <property type="entry name" value="3-OXOACYL-(ACYL-CARRIER-PROTEIN) REDUCTASE"/>
    <property type="match status" value="1"/>
</dbReference>
<evidence type="ECO:0000256" key="2">
    <source>
        <dbReference type="ARBA" id="ARBA00023002"/>
    </source>
</evidence>
<dbReference type="InterPro" id="IPR002347">
    <property type="entry name" value="SDR_fam"/>
</dbReference>
<proteinExistence type="inferred from homology"/>
<dbReference type="GO" id="GO:0016491">
    <property type="term" value="F:oxidoreductase activity"/>
    <property type="evidence" value="ECO:0007669"/>
    <property type="project" value="UniProtKB-KW"/>
</dbReference>
<dbReference type="Gene3D" id="3.40.50.720">
    <property type="entry name" value="NAD(P)-binding Rossmann-like Domain"/>
    <property type="match status" value="1"/>
</dbReference>
<accession>A0A2X0IX90</accession>
<organism evidence="3 4">
    <name type="scientific">Streptacidiphilus pinicola</name>
    <dbReference type="NCBI Taxonomy" id="2219663"/>
    <lineage>
        <taxon>Bacteria</taxon>
        <taxon>Bacillati</taxon>
        <taxon>Actinomycetota</taxon>
        <taxon>Actinomycetes</taxon>
        <taxon>Kitasatosporales</taxon>
        <taxon>Streptomycetaceae</taxon>
        <taxon>Streptacidiphilus</taxon>
    </lineage>
</organism>
<sequence length="261" mass="27198">MNSTTNPASDSDLFDLTGRRAVVTGASRGIGRAIALALAARGAHVIGVARSEEGLKETAELAAGTRGSLRTLATDLRSPDTAEAAVVAAAEQLGGLDVLVNNAADDHDSKIEDTDLAVYQRVLELNLQSCWVMIKAASPYLKDGGGKVINIASVLGLVGMRNDSAYIAAKHGLVGLTRAVALEWARKNVQVNAIAPGFVQTAMLPDLDANEAAAQYIRGQIPMGRWSQPEEYAGPAVFLASSASNYMTGQVLVVDGGLIAQ</sequence>
<dbReference type="InterPro" id="IPR036291">
    <property type="entry name" value="NAD(P)-bd_dom_sf"/>
</dbReference>
<dbReference type="AlphaFoldDB" id="A0A2X0IX90"/>
<evidence type="ECO:0000313" key="4">
    <source>
        <dbReference type="Proteomes" id="UP000248889"/>
    </source>
</evidence>
<comment type="similarity">
    <text evidence="1">Belongs to the short-chain dehydrogenases/reductases (SDR) family.</text>
</comment>
<name>A0A2X0IX90_9ACTN</name>
<gene>
    <name evidence="3" type="ORF">DN069_27475</name>
</gene>
<dbReference type="EMBL" id="QKYN01000114">
    <property type="protein sequence ID" value="RAG82416.1"/>
    <property type="molecule type" value="Genomic_DNA"/>
</dbReference>
<dbReference type="RefSeq" id="WP_111505394.1">
    <property type="nucleotide sequence ID" value="NZ_QKYN01000114.1"/>
</dbReference>